<dbReference type="InterPro" id="IPR024694">
    <property type="entry name" value="PurE_prokaryotes"/>
</dbReference>
<dbReference type="PIRSF" id="PIRSF001338">
    <property type="entry name" value="AIR_carboxylase"/>
    <property type="match status" value="1"/>
</dbReference>
<organism evidence="6 7">
    <name type="scientific">Marinospirillum alkalitolerans</name>
    <dbReference type="NCBI Taxonomy" id="3123374"/>
    <lineage>
        <taxon>Bacteria</taxon>
        <taxon>Pseudomonadati</taxon>
        <taxon>Pseudomonadota</taxon>
        <taxon>Gammaproteobacteria</taxon>
        <taxon>Oceanospirillales</taxon>
        <taxon>Oceanospirillaceae</taxon>
        <taxon>Marinospirillum</taxon>
    </lineage>
</organism>
<evidence type="ECO:0000313" key="7">
    <source>
        <dbReference type="Proteomes" id="UP001621714"/>
    </source>
</evidence>
<evidence type="ECO:0000256" key="3">
    <source>
        <dbReference type="HAMAP-Rule" id="MF_01929"/>
    </source>
</evidence>
<feature type="binding site" evidence="3">
    <location>
        <position position="16"/>
    </location>
    <ligand>
        <name>substrate</name>
    </ligand>
</feature>
<dbReference type="InterPro" id="IPR033747">
    <property type="entry name" value="PurE_ClassI"/>
</dbReference>
<comment type="catalytic activity">
    <reaction evidence="3 4">
        <text>5-carboxyamino-1-(5-phospho-D-ribosyl)imidazole + H(+) = 5-amino-1-(5-phospho-D-ribosyl)imidazole-4-carboxylate</text>
        <dbReference type="Rhea" id="RHEA:13193"/>
        <dbReference type="ChEBI" id="CHEBI:15378"/>
        <dbReference type="ChEBI" id="CHEBI:58730"/>
        <dbReference type="ChEBI" id="CHEBI:77657"/>
        <dbReference type="EC" id="5.4.99.18"/>
    </reaction>
</comment>
<keyword evidence="7" id="KW-1185">Reference proteome</keyword>
<dbReference type="SMART" id="SM01001">
    <property type="entry name" value="AIRC"/>
    <property type="match status" value="1"/>
</dbReference>
<feature type="binding site" evidence="3">
    <location>
        <position position="19"/>
    </location>
    <ligand>
        <name>substrate</name>
    </ligand>
</feature>
<keyword evidence="2 3" id="KW-0413">Isomerase</keyword>
<comment type="pathway">
    <text evidence="3 4">Purine metabolism; IMP biosynthesis via de novo pathway; 5-amino-1-(5-phospho-D-ribosyl)imidazole-4-carboxylate from 5-amino-1-(5-phospho-D-ribosyl)imidazole (N5-CAIR route): step 2/2.</text>
</comment>
<accession>A0ABW8PWN9</accession>
<dbReference type="PANTHER" id="PTHR23046">
    <property type="entry name" value="PHOSPHORIBOSYLAMINOIMIDAZOLE CARBOXYLASE CATALYTIC SUBUNIT"/>
    <property type="match status" value="1"/>
</dbReference>
<evidence type="ECO:0000256" key="2">
    <source>
        <dbReference type="ARBA" id="ARBA00023235"/>
    </source>
</evidence>
<dbReference type="PANTHER" id="PTHR23046:SF2">
    <property type="entry name" value="PHOSPHORIBOSYLAMINOIMIDAZOLE CARBOXYLASE"/>
    <property type="match status" value="1"/>
</dbReference>
<dbReference type="EMBL" id="JBANFI010000003">
    <property type="protein sequence ID" value="MFK7160709.1"/>
    <property type="molecule type" value="Genomic_DNA"/>
</dbReference>
<feature type="binding site" evidence="3">
    <location>
        <position position="46"/>
    </location>
    <ligand>
        <name>substrate</name>
    </ligand>
</feature>
<name>A0ABW8PWN9_9GAMM</name>
<sequence>MTASALAPQVGVIMGSKSDWPTMEHAAALLDELGVAYEVKVVSAHRTPDLLFDYAKSAQQRGLQVIIAGAGGAAHLPGMAASQTCLPVLGVPVESKALKGMDSLLSIVQMPGGIPVATLAIGTAGAKNAGILAAQIVALQDQQVAERLAAFRAQQTQQVLDHPDPREG</sequence>
<protein>
    <recommendedName>
        <fullName evidence="3 4">N5-carboxyaminoimidazole ribonucleotide mutase</fullName>
        <shortName evidence="3 4">N5-CAIR mutase</shortName>
        <ecNumber evidence="3 4">5.4.99.18</ecNumber>
    </recommendedName>
    <alternativeName>
        <fullName evidence="3">5-(carboxyamino)imidazole ribonucleotide mutase</fullName>
    </alternativeName>
</protein>
<gene>
    <name evidence="3 6" type="primary">purE</name>
    <name evidence="6" type="ORF">V6U78_06625</name>
</gene>
<feature type="domain" description="PurE" evidence="5">
    <location>
        <begin position="8"/>
        <end position="159"/>
    </location>
</feature>
<proteinExistence type="inferred from homology"/>
<keyword evidence="6" id="KW-0456">Lyase</keyword>
<dbReference type="SUPFAM" id="SSF52255">
    <property type="entry name" value="N5-CAIR mutase (phosphoribosylaminoimidazole carboxylase, PurE)"/>
    <property type="match status" value="1"/>
</dbReference>
<comment type="function">
    <text evidence="3 4">Catalyzes the conversion of N5-carboxyaminoimidazole ribonucleotide (N5-CAIR) to 4-carboxy-5-aminoimidazole ribonucleotide (CAIR).</text>
</comment>
<dbReference type="InterPro" id="IPR000031">
    <property type="entry name" value="PurE_dom"/>
</dbReference>
<dbReference type="EC" id="5.4.99.18" evidence="3 4"/>
<dbReference type="HAMAP" id="MF_01929">
    <property type="entry name" value="PurE_classI"/>
    <property type="match status" value="1"/>
</dbReference>
<reference evidence="6 7" key="1">
    <citation type="submission" date="2024-02" db="EMBL/GenBank/DDBJ databases">
        <title>Marinospirillum sp. MEB 164 isolated from Lonar lake sediment.</title>
        <authorList>
            <person name="Joshi A."/>
            <person name="Thite S."/>
        </authorList>
    </citation>
    <scope>NUCLEOTIDE SEQUENCE [LARGE SCALE GENOMIC DNA]</scope>
    <source>
        <strain evidence="6 7">MEB164</strain>
    </source>
</reference>
<dbReference type="NCBIfam" id="TIGR01162">
    <property type="entry name" value="purE"/>
    <property type="match status" value="1"/>
</dbReference>
<evidence type="ECO:0000256" key="1">
    <source>
        <dbReference type="ARBA" id="ARBA00022755"/>
    </source>
</evidence>
<dbReference type="Pfam" id="PF00731">
    <property type="entry name" value="AIRC"/>
    <property type="match status" value="1"/>
</dbReference>
<comment type="similarity">
    <text evidence="3">Belongs to the AIR carboxylase family. Class I subfamily.</text>
</comment>
<dbReference type="Gene3D" id="3.40.50.1970">
    <property type="match status" value="1"/>
</dbReference>
<dbReference type="GO" id="GO:0034023">
    <property type="term" value="F:5-(carboxyamino)imidazole ribonucleotide mutase activity"/>
    <property type="evidence" value="ECO:0007669"/>
    <property type="project" value="UniProtKB-EC"/>
</dbReference>
<dbReference type="Proteomes" id="UP001621714">
    <property type="component" value="Unassembled WGS sequence"/>
</dbReference>
<evidence type="ECO:0000313" key="6">
    <source>
        <dbReference type="EMBL" id="MFK7160709.1"/>
    </source>
</evidence>
<dbReference type="RefSeq" id="WP_405338678.1">
    <property type="nucleotide sequence ID" value="NZ_JBANFI010000003.1"/>
</dbReference>
<comment type="caution">
    <text evidence="6">The sequence shown here is derived from an EMBL/GenBank/DDBJ whole genome shotgun (WGS) entry which is preliminary data.</text>
</comment>
<dbReference type="GO" id="GO:0004638">
    <property type="term" value="F:phosphoribosylaminoimidazole carboxylase activity"/>
    <property type="evidence" value="ECO:0007669"/>
    <property type="project" value="UniProtKB-EC"/>
</dbReference>
<evidence type="ECO:0000259" key="5">
    <source>
        <dbReference type="SMART" id="SM01001"/>
    </source>
</evidence>
<keyword evidence="1 3" id="KW-0658">Purine biosynthesis</keyword>
<evidence type="ECO:0000256" key="4">
    <source>
        <dbReference type="PIRNR" id="PIRNR001338"/>
    </source>
</evidence>